<dbReference type="EMBL" id="CP036266">
    <property type="protein sequence ID" value="QDT22659.1"/>
    <property type="molecule type" value="Genomic_DNA"/>
</dbReference>
<evidence type="ECO:0000313" key="2">
    <source>
        <dbReference type="Proteomes" id="UP000320421"/>
    </source>
</evidence>
<dbReference type="Proteomes" id="UP000320421">
    <property type="component" value="Chromosome"/>
</dbReference>
<proteinExistence type="predicted"/>
<accession>A0A517PTF8</accession>
<dbReference type="AlphaFoldDB" id="A0A517PTF8"/>
<gene>
    <name evidence="1" type="ORF">HG66A1_44670</name>
</gene>
<keyword evidence="2" id="KW-1185">Reference proteome</keyword>
<sequence length="51" mass="5850">MLLRNVCLFSESQLYDANHFFVTSLGQFANLKTGLTRIIVSLNRVIPPYFT</sequence>
<protein>
    <submittedName>
        <fullName evidence="1">Uncharacterized protein</fullName>
    </submittedName>
</protein>
<evidence type="ECO:0000313" key="1">
    <source>
        <dbReference type="EMBL" id="QDT22659.1"/>
    </source>
</evidence>
<organism evidence="1 2">
    <name type="scientific">Gimesia chilikensis</name>
    <dbReference type="NCBI Taxonomy" id="2605989"/>
    <lineage>
        <taxon>Bacteria</taxon>
        <taxon>Pseudomonadati</taxon>
        <taxon>Planctomycetota</taxon>
        <taxon>Planctomycetia</taxon>
        <taxon>Planctomycetales</taxon>
        <taxon>Planctomycetaceae</taxon>
        <taxon>Gimesia</taxon>
    </lineage>
</organism>
<name>A0A517PTF8_9PLAN</name>
<reference evidence="1 2" key="1">
    <citation type="submission" date="2019-02" db="EMBL/GenBank/DDBJ databases">
        <title>Deep-cultivation of Planctomycetes and their phenomic and genomic characterization uncovers novel biology.</title>
        <authorList>
            <person name="Wiegand S."/>
            <person name="Jogler M."/>
            <person name="Boedeker C."/>
            <person name="Pinto D."/>
            <person name="Vollmers J."/>
            <person name="Rivas-Marin E."/>
            <person name="Kohn T."/>
            <person name="Peeters S.H."/>
            <person name="Heuer A."/>
            <person name="Rast P."/>
            <person name="Oberbeckmann S."/>
            <person name="Bunk B."/>
            <person name="Jeske O."/>
            <person name="Meyerdierks A."/>
            <person name="Storesund J.E."/>
            <person name="Kallscheuer N."/>
            <person name="Luecker S."/>
            <person name="Lage O.M."/>
            <person name="Pohl T."/>
            <person name="Merkel B.J."/>
            <person name="Hornburger P."/>
            <person name="Mueller R.-W."/>
            <person name="Bruemmer F."/>
            <person name="Labrenz M."/>
            <person name="Spormann A.M."/>
            <person name="Op den Camp H."/>
            <person name="Overmann J."/>
            <person name="Amann R."/>
            <person name="Jetten M.S.M."/>
            <person name="Mascher T."/>
            <person name="Medema M.H."/>
            <person name="Devos D.P."/>
            <person name="Kaster A.-K."/>
            <person name="Ovreas L."/>
            <person name="Rohde M."/>
            <person name="Galperin M.Y."/>
            <person name="Jogler C."/>
        </authorList>
    </citation>
    <scope>NUCLEOTIDE SEQUENCE [LARGE SCALE GENOMIC DNA]</scope>
    <source>
        <strain evidence="1 2">HG66A1</strain>
    </source>
</reference>